<dbReference type="PANTHER" id="PTHR48100:SF1">
    <property type="entry name" value="HISTIDINE PHOSPHATASE FAMILY PROTEIN-RELATED"/>
    <property type="match status" value="1"/>
</dbReference>
<name>A0ABZ1CTQ2_9TREE</name>
<protein>
    <recommendedName>
        <fullName evidence="3">Phosphoglycerate mutase</fullName>
    </recommendedName>
</protein>
<gene>
    <name evidence="1" type="ORF">IL334_000968</name>
</gene>
<sequence length="298" mass="33870">MVNYSYTHLDQFFALSTWQKDVKGSFGLVPPPGDWEAFKRKIKSLNDACPPGETVKVIYAARHGQAEHNVIGDKYGEAGQMTYPILDPNLTALGRSQAFQTRSSLKREYEKGMPLPQKWFVSPLKRAGETCGIEWGWLFHDNLNQMQDGQGRWDAGKCHNVPAEVIENIREHLHVHLCDSRCPITILKPQFPSFVYPENMVDQDESWKPAEVRGRETEDELVARRGEGIKEILEKSKDVTYISLTSHSGALRGIYKSLNVPARSLVVAEMNVLVIRVKRSKSDKCRSVSDLIHKDRHL</sequence>
<dbReference type="EMBL" id="CP141881">
    <property type="protein sequence ID" value="WRT64041.1"/>
    <property type="molecule type" value="Genomic_DNA"/>
</dbReference>
<dbReference type="SMART" id="SM00855">
    <property type="entry name" value="PGAM"/>
    <property type="match status" value="1"/>
</dbReference>
<keyword evidence="2" id="KW-1185">Reference proteome</keyword>
<dbReference type="RefSeq" id="XP_062788781.1">
    <property type="nucleotide sequence ID" value="XM_062932730.1"/>
</dbReference>
<proteinExistence type="predicted"/>
<dbReference type="SUPFAM" id="SSF53254">
    <property type="entry name" value="Phosphoglycerate mutase-like"/>
    <property type="match status" value="1"/>
</dbReference>
<accession>A0ABZ1CTQ2</accession>
<reference evidence="1 2" key="1">
    <citation type="submission" date="2024-01" db="EMBL/GenBank/DDBJ databases">
        <title>Comparative genomics of Cryptococcus and Kwoniella reveals pathogenesis evolution and contrasting modes of karyotype evolution via chromosome fusion or intercentromeric recombination.</title>
        <authorList>
            <person name="Coelho M.A."/>
            <person name="David-Palma M."/>
            <person name="Shea T."/>
            <person name="Bowers K."/>
            <person name="McGinley-Smith S."/>
            <person name="Mohammad A.W."/>
            <person name="Gnirke A."/>
            <person name="Yurkov A.M."/>
            <person name="Nowrousian M."/>
            <person name="Sun S."/>
            <person name="Cuomo C.A."/>
            <person name="Heitman J."/>
        </authorList>
    </citation>
    <scope>NUCLEOTIDE SEQUENCE [LARGE SCALE GENOMIC DNA]</scope>
    <source>
        <strain evidence="1">CBS 11374</strain>
    </source>
</reference>
<dbReference type="InterPro" id="IPR013078">
    <property type="entry name" value="His_Pase_superF_clade-1"/>
</dbReference>
<organism evidence="1 2">
    <name type="scientific">Kwoniella shivajii</name>
    <dbReference type="NCBI Taxonomy" id="564305"/>
    <lineage>
        <taxon>Eukaryota</taxon>
        <taxon>Fungi</taxon>
        <taxon>Dikarya</taxon>
        <taxon>Basidiomycota</taxon>
        <taxon>Agaricomycotina</taxon>
        <taxon>Tremellomycetes</taxon>
        <taxon>Tremellales</taxon>
        <taxon>Cryptococcaceae</taxon>
        <taxon>Kwoniella</taxon>
    </lineage>
</organism>
<dbReference type="Pfam" id="PF00300">
    <property type="entry name" value="His_Phos_1"/>
    <property type="match status" value="1"/>
</dbReference>
<dbReference type="GeneID" id="87953099"/>
<dbReference type="PANTHER" id="PTHR48100">
    <property type="entry name" value="BROAD-SPECIFICITY PHOSPHATASE YOR283W-RELATED"/>
    <property type="match status" value="1"/>
</dbReference>
<evidence type="ECO:0008006" key="3">
    <source>
        <dbReference type="Google" id="ProtNLM"/>
    </source>
</evidence>
<dbReference type="InterPro" id="IPR050275">
    <property type="entry name" value="PGM_Phosphatase"/>
</dbReference>
<evidence type="ECO:0000313" key="1">
    <source>
        <dbReference type="EMBL" id="WRT64041.1"/>
    </source>
</evidence>
<dbReference type="CDD" id="cd07067">
    <property type="entry name" value="HP_PGM_like"/>
    <property type="match status" value="1"/>
</dbReference>
<dbReference type="Proteomes" id="UP001329825">
    <property type="component" value="Chromosome 1"/>
</dbReference>
<dbReference type="Gene3D" id="3.40.50.1240">
    <property type="entry name" value="Phosphoglycerate mutase-like"/>
    <property type="match status" value="1"/>
</dbReference>
<dbReference type="InterPro" id="IPR029033">
    <property type="entry name" value="His_PPase_superfam"/>
</dbReference>
<evidence type="ECO:0000313" key="2">
    <source>
        <dbReference type="Proteomes" id="UP001329825"/>
    </source>
</evidence>